<dbReference type="KEGG" id="acp:A2cp1_0600"/>
<dbReference type="EMBL" id="CP001359">
    <property type="protein sequence ID" value="ACL63957.1"/>
    <property type="molecule type" value="Genomic_DNA"/>
</dbReference>
<feature type="active site" evidence="3">
    <location>
        <position position="47"/>
    </location>
</feature>
<dbReference type="GO" id="GO:0016853">
    <property type="term" value="F:isomerase activity"/>
    <property type="evidence" value="ECO:0007669"/>
    <property type="project" value="UniProtKB-KW"/>
</dbReference>
<dbReference type="GO" id="GO:0005737">
    <property type="term" value="C:cytoplasm"/>
    <property type="evidence" value="ECO:0007669"/>
    <property type="project" value="TreeGrafter"/>
</dbReference>
<dbReference type="HOGENOM" id="CLU_048756_2_1_7"/>
<proteinExistence type="inferred from homology"/>
<dbReference type="Gene3D" id="3.10.310.10">
    <property type="entry name" value="Diaminopimelate Epimerase, Chain A, domain 1"/>
    <property type="match status" value="2"/>
</dbReference>
<evidence type="ECO:0000256" key="3">
    <source>
        <dbReference type="PIRSR" id="PIRSR016184-1"/>
    </source>
</evidence>
<dbReference type="InterPro" id="IPR003719">
    <property type="entry name" value="Phenazine_PhzF-like"/>
</dbReference>
<protein>
    <submittedName>
        <fullName evidence="4">Phenazine biosynthesis protein PhzF family</fullName>
    </submittedName>
</protein>
<sequence length="266" mass="28126">MRIPIWQVDAFVTGGVFTGNPAAVCPLDAWLPDATLLAIAAENALSETAFLVPEGEGWHLRWFTPEVEVELCGHATLASAHVVFEHLARGRDAVAFRTQAGTLTVTRDGAGRIALSLPRRPPAPAGPPPALVRALGGRAPDATLLGRDYVAVLPTEDEVRALRPDLSAVAELPGHGIVVTAPASTPGVDFVSRYFAPQVGIPEDPVTGSAHCTLVPYWADRLGRRTLEALQVSRRGGRLACEDQPDAGKVRVAGRAAEYLSGSIEV</sequence>
<accession>B8JC35</accession>
<gene>
    <name evidence="4" type="ordered locus">A2cp1_0600</name>
</gene>
<dbReference type="PIRSF" id="PIRSF016184">
    <property type="entry name" value="PhzC_PhzF"/>
    <property type="match status" value="1"/>
</dbReference>
<dbReference type="RefSeq" id="WP_012632004.1">
    <property type="nucleotide sequence ID" value="NC_011891.1"/>
</dbReference>
<dbReference type="Proteomes" id="UP000007089">
    <property type="component" value="Chromosome"/>
</dbReference>
<dbReference type="Pfam" id="PF02567">
    <property type="entry name" value="PhzC-PhzF"/>
    <property type="match status" value="1"/>
</dbReference>
<evidence type="ECO:0000313" key="4">
    <source>
        <dbReference type="EMBL" id="ACL63957.1"/>
    </source>
</evidence>
<dbReference type="SUPFAM" id="SSF54506">
    <property type="entry name" value="Diaminopimelate epimerase-like"/>
    <property type="match status" value="1"/>
</dbReference>
<evidence type="ECO:0000256" key="2">
    <source>
        <dbReference type="ARBA" id="ARBA00023235"/>
    </source>
</evidence>
<keyword evidence="5" id="KW-1185">Reference proteome</keyword>
<keyword evidence="2" id="KW-0413">Isomerase</keyword>
<dbReference type="NCBIfam" id="TIGR00654">
    <property type="entry name" value="PhzF_family"/>
    <property type="match status" value="1"/>
</dbReference>
<comment type="similarity">
    <text evidence="1">Belongs to the PhzF family.</text>
</comment>
<dbReference type="PANTHER" id="PTHR13774">
    <property type="entry name" value="PHENAZINE BIOSYNTHESIS PROTEIN"/>
    <property type="match status" value="1"/>
</dbReference>
<evidence type="ECO:0000313" key="5">
    <source>
        <dbReference type="Proteomes" id="UP000007089"/>
    </source>
</evidence>
<dbReference type="AlphaFoldDB" id="B8JC35"/>
<reference evidence="4" key="1">
    <citation type="submission" date="2009-01" db="EMBL/GenBank/DDBJ databases">
        <title>Complete sequence of Anaeromyxobacter dehalogenans 2CP-1.</title>
        <authorList>
            <consortium name="US DOE Joint Genome Institute"/>
            <person name="Lucas S."/>
            <person name="Copeland A."/>
            <person name="Lapidus A."/>
            <person name="Glavina del Rio T."/>
            <person name="Dalin E."/>
            <person name="Tice H."/>
            <person name="Bruce D."/>
            <person name="Goodwin L."/>
            <person name="Pitluck S."/>
            <person name="Saunders E."/>
            <person name="Brettin T."/>
            <person name="Detter J.C."/>
            <person name="Han C."/>
            <person name="Larimer F."/>
            <person name="Land M."/>
            <person name="Hauser L."/>
            <person name="Kyrpides N."/>
            <person name="Ovchinnikova G."/>
            <person name="Beliaev A.S."/>
            <person name="Richardson P."/>
        </authorList>
    </citation>
    <scope>NUCLEOTIDE SEQUENCE</scope>
    <source>
        <strain evidence="4">2CP-1</strain>
    </source>
</reference>
<organism evidence="4 5">
    <name type="scientific">Anaeromyxobacter dehalogenans (strain ATCC BAA-258 / DSM 21875 / 2CP-1)</name>
    <dbReference type="NCBI Taxonomy" id="455488"/>
    <lineage>
        <taxon>Bacteria</taxon>
        <taxon>Pseudomonadati</taxon>
        <taxon>Myxococcota</taxon>
        <taxon>Myxococcia</taxon>
        <taxon>Myxococcales</taxon>
        <taxon>Cystobacterineae</taxon>
        <taxon>Anaeromyxobacteraceae</taxon>
        <taxon>Anaeromyxobacter</taxon>
    </lineage>
</organism>
<name>B8JC35_ANAD2</name>
<evidence type="ECO:0000256" key="1">
    <source>
        <dbReference type="ARBA" id="ARBA00008270"/>
    </source>
</evidence>
<dbReference type="PANTHER" id="PTHR13774:SF17">
    <property type="entry name" value="PHENAZINE BIOSYNTHESIS-LIKE DOMAIN-CONTAINING PROTEIN"/>
    <property type="match status" value="1"/>
</dbReference>